<feature type="compositionally biased region" description="Polar residues" evidence="1">
    <location>
        <begin position="132"/>
        <end position="156"/>
    </location>
</feature>
<feature type="compositionally biased region" description="Low complexity" evidence="1">
    <location>
        <begin position="1"/>
        <end position="131"/>
    </location>
</feature>
<evidence type="ECO:0000256" key="2">
    <source>
        <dbReference type="SAM" id="Phobius"/>
    </source>
</evidence>
<reference evidence="3" key="1">
    <citation type="journal article" date="2023" name="DNA Res.">
        <title>Chromosome-level genome assembly of Phrynocephalus forsythii using third-generation DNA sequencing and Hi-C analysis.</title>
        <authorList>
            <person name="Qi Y."/>
            <person name="Zhao W."/>
            <person name="Zhao Y."/>
            <person name="Niu C."/>
            <person name="Cao S."/>
            <person name="Zhang Y."/>
        </authorList>
    </citation>
    <scope>NUCLEOTIDE SEQUENCE</scope>
    <source>
        <tissue evidence="3">Muscle</tissue>
    </source>
</reference>
<feature type="compositionally biased region" description="Low complexity" evidence="1">
    <location>
        <begin position="157"/>
        <end position="166"/>
    </location>
</feature>
<feature type="region of interest" description="Disordered" evidence="1">
    <location>
        <begin position="330"/>
        <end position="368"/>
    </location>
</feature>
<dbReference type="PANTHER" id="PTHR10006">
    <property type="entry name" value="MUCIN-1-RELATED"/>
    <property type="match status" value="1"/>
</dbReference>
<evidence type="ECO:0000313" key="3">
    <source>
        <dbReference type="EMBL" id="KAJ7307348.1"/>
    </source>
</evidence>
<feature type="compositionally biased region" description="Polar residues" evidence="1">
    <location>
        <begin position="354"/>
        <end position="368"/>
    </location>
</feature>
<keyword evidence="2" id="KW-1133">Transmembrane helix</keyword>
<feature type="transmembrane region" description="Helical" evidence="2">
    <location>
        <begin position="275"/>
        <end position="302"/>
    </location>
</feature>
<dbReference type="EMBL" id="JAPFRF010000019">
    <property type="protein sequence ID" value="KAJ7307348.1"/>
    <property type="molecule type" value="Genomic_DNA"/>
</dbReference>
<dbReference type="PANTHER" id="PTHR10006:SF19">
    <property type="entry name" value="MUCIN-1"/>
    <property type="match status" value="1"/>
</dbReference>
<gene>
    <name evidence="3" type="ORF">JRQ81_009359</name>
</gene>
<protein>
    <recommendedName>
        <fullName evidence="5">Mucin-1</fullName>
    </recommendedName>
</protein>
<proteinExistence type="predicted"/>
<evidence type="ECO:0000313" key="4">
    <source>
        <dbReference type="Proteomes" id="UP001142489"/>
    </source>
</evidence>
<dbReference type="Proteomes" id="UP001142489">
    <property type="component" value="Unassembled WGS sequence"/>
</dbReference>
<accession>A0A9Q0XBK7</accession>
<dbReference type="AlphaFoldDB" id="A0A9Q0XBK7"/>
<dbReference type="OrthoDB" id="9909831at2759"/>
<name>A0A9Q0XBK7_9SAUR</name>
<evidence type="ECO:0000256" key="1">
    <source>
        <dbReference type="SAM" id="MobiDB-lite"/>
    </source>
</evidence>
<organism evidence="3 4">
    <name type="scientific">Phrynocephalus forsythii</name>
    <dbReference type="NCBI Taxonomy" id="171643"/>
    <lineage>
        <taxon>Eukaryota</taxon>
        <taxon>Metazoa</taxon>
        <taxon>Chordata</taxon>
        <taxon>Craniata</taxon>
        <taxon>Vertebrata</taxon>
        <taxon>Euteleostomi</taxon>
        <taxon>Lepidosauria</taxon>
        <taxon>Squamata</taxon>
        <taxon>Bifurcata</taxon>
        <taxon>Unidentata</taxon>
        <taxon>Episquamata</taxon>
        <taxon>Toxicofera</taxon>
        <taxon>Iguania</taxon>
        <taxon>Acrodonta</taxon>
        <taxon>Agamidae</taxon>
        <taxon>Agaminae</taxon>
        <taxon>Phrynocephalus</taxon>
    </lineage>
</organism>
<feature type="region of interest" description="Disordered" evidence="1">
    <location>
        <begin position="1"/>
        <end position="166"/>
    </location>
</feature>
<sequence>METSTSPTTANTTSPTSSNVTTETTTSPTTANTTSPTSSNMTTETTTSPTTEKTTSPTSSDRTTETTTSPTTANTTSPTSSNVTTETTTSPTTATTTSPTSSNVTTETTTSPTTATTTSPTSSNKTTETTSGHSSASKPTTPVVTSHSISLPPSRQTTQKPTTAANTTAVTEETVIMYFRITNRNFTPALLKPFSPQYKNLDHDIGLIGSVVVKSEIYFRNDSKSSATNFLENVTNTMKNAPDSKLHGLKLSDISAYLAGATTPAPSPNPGVPGWGIALLVLVCFLVLLAIIAFLALVVYWCRRHQRGKMDLLSSRDAYHPMSEYPTYQSHGRYAAPNSKQNPYNETLPKNGASRFSYTNPTMANDDM</sequence>
<evidence type="ECO:0008006" key="5">
    <source>
        <dbReference type="Google" id="ProtNLM"/>
    </source>
</evidence>
<keyword evidence="4" id="KW-1185">Reference proteome</keyword>
<keyword evidence="2" id="KW-0812">Transmembrane</keyword>
<keyword evidence="2" id="KW-0472">Membrane</keyword>
<comment type="caution">
    <text evidence="3">The sequence shown here is derived from an EMBL/GenBank/DDBJ whole genome shotgun (WGS) entry which is preliminary data.</text>
</comment>